<reference evidence="1" key="1">
    <citation type="submission" date="2017-05" db="UniProtKB">
        <authorList>
            <consortium name="EnsemblMetazoa"/>
        </authorList>
    </citation>
    <scope>IDENTIFICATION</scope>
</reference>
<dbReference type="InParanoid" id="A0A1X7UBC2"/>
<evidence type="ECO:0000313" key="1">
    <source>
        <dbReference type="EnsemblMetazoa" id="Aqu2.1.24779_001"/>
    </source>
</evidence>
<sequence length="55" mass="6411">MHYNNYICIREYSQSHYRNNSLHSMSLKAAKVSTYENIHPKLADSAVTSQYYQGP</sequence>
<protein>
    <submittedName>
        <fullName evidence="1">Uncharacterized protein</fullName>
    </submittedName>
</protein>
<dbReference type="EnsemblMetazoa" id="Aqu2.1.24779_001">
    <property type="protein sequence ID" value="Aqu2.1.24779_001"/>
    <property type="gene ID" value="Aqu2.1.24779"/>
</dbReference>
<organism evidence="1">
    <name type="scientific">Amphimedon queenslandica</name>
    <name type="common">Sponge</name>
    <dbReference type="NCBI Taxonomy" id="400682"/>
    <lineage>
        <taxon>Eukaryota</taxon>
        <taxon>Metazoa</taxon>
        <taxon>Porifera</taxon>
        <taxon>Demospongiae</taxon>
        <taxon>Heteroscleromorpha</taxon>
        <taxon>Haplosclerida</taxon>
        <taxon>Niphatidae</taxon>
        <taxon>Amphimedon</taxon>
    </lineage>
</organism>
<name>A0A1X7UBC2_AMPQE</name>
<accession>A0A1X7UBC2</accession>
<dbReference type="AlphaFoldDB" id="A0A1X7UBC2"/>
<proteinExistence type="predicted"/>